<dbReference type="Proteomes" id="UP000054893">
    <property type="component" value="Unassembled WGS sequence"/>
</dbReference>
<evidence type="ECO:0000313" key="1">
    <source>
        <dbReference type="EMBL" id="SAL25875.1"/>
    </source>
</evidence>
<name>A0A158G1D0_CABSO</name>
<reference evidence="1 2" key="1">
    <citation type="submission" date="2016-01" db="EMBL/GenBank/DDBJ databases">
        <authorList>
            <person name="Oliw E.H."/>
        </authorList>
    </citation>
    <scope>NUCLEOTIDE SEQUENCE [LARGE SCALE GENOMIC DNA]</scope>
    <source>
        <strain evidence="1">LMG 22029</strain>
    </source>
</reference>
<organism evidence="1 2">
    <name type="scientific">Caballeronia sordidicola</name>
    <name type="common">Burkholderia sordidicola</name>
    <dbReference type="NCBI Taxonomy" id="196367"/>
    <lineage>
        <taxon>Bacteria</taxon>
        <taxon>Pseudomonadati</taxon>
        <taxon>Pseudomonadota</taxon>
        <taxon>Betaproteobacteria</taxon>
        <taxon>Burkholderiales</taxon>
        <taxon>Burkholderiaceae</taxon>
        <taxon>Caballeronia</taxon>
    </lineage>
</organism>
<evidence type="ECO:0000313" key="2">
    <source>
        <dbReference type="Proteomes" id="UP000054893"/>
    </source>
</evidence>
<dbReference type="AlphaFoldDB" id="A0A158G1D0"/>
<proteinExistence type="predicted"/>
<sequence length="80" mass="8652">MDQAKAQRPDDDDPAFLKARALALALVAIRRAQGKPNPNDFPIGSVEWTQVIADFAADLMRVPPDILQSVIPKTPNGSAE</sequence>
<protein>
    <submittedName>
        <fullName evidence="1">Uncharacterized protein</fullName>
    </submittedName>
</protein>
<accession>A0A158G1D0</accession>
<dbReference type="EMBL" id="FCOC02000004">
    <property type="protein sequence ID" value="SAL25875.1"/>
    <property type="molecule type" value="Genomic_DNA"/>
</dbReference>
<gene>
    <name evidence="1" type="ORF">AWB64_02107</name>
</gene>
<dbReference type="OrthoDB" id="9132218at2"/>
<dbReference type="RefSeq" id="WP_060818609.1">
    <property type="nucleotide sequence ID" value="NZ_FCOC02000004.1"/>
</dbReference>